<sequence length="102" mass="12067">MKATQDKTFNTLPHEVQFNAQFQILVTPALEPRSVMREDKIFESAGVQLKCLDRAQEYKLKITPTLARSRFLFKKVMYFYKRVNWIQIYSHIKVKRGDSVVI</sequence>
<dbReference type="InParanoid" id="C5DKI0"/>
<proteinExistence type="predicted"/>
<gene>
    <name evidence="1" type="ordered locus">KLTH0F04818g</name>
</gene>
<dbReference type="AlphaFoldDB" id="C5DKI0"/>
<dbReference type="GeneID" id="8292613"/>
<dbReference type="EMBL" id="CU928170">
    <property type="protein sequence ID" value="CAR23981.1"/>
    <property type="molecule type" value="Genomic_DNA"/>
</dbReference>
<evidence type="ECO:0000313" key="2">
    <source>
        <dbReference type="Proteomes" id="UP000002036"/>
    </source>
</evidence>
<evidence type="ECO:0000313" key="1">
    <source>
        <dbReference type="EMBL" id="CAR23981.1"/>
    </source>
</evidence>
<protein>
    <submittedName>
        <fullName evidence="1">KLTH0F04818p</fullName>
    </submittedName>
</protein>
<organism evidence="1 2">
    <name type="scientific">Lachancea thermotolerans (strain ATCC 56472 / CBS 6340 / NRRL Y-8284)</name>
    <name type="common">Yeast</name>
    <name type="synonym">Kluyveromyces thermotolerans</name>
    <dbReference type="NCBI Taxonomy" id="559295"/>
    <lineage>
        <taxon>Eukaryota</taxon>
        <taxon>Fungi</taxon>
        <taxon>Dikarya</taxon>
        <taxon>Ascomycota</taxon>
        <taxon>Saccharomycotina</taxon>
        <taxon>Saccharomycetes</taxon>
        <taxon>Saccharomycetales</taxon>
        <taxon>Saccharomycetaceae</taxon>
        <taxon>Lachancea</taxon>
    </lineage>
</organism>
<name>C5DKI0_LACTC</name>
<reference evidence="1 2" key="1">
    <citation type="journal article" date="2009" name="Genome Res.">
        <title>Comparative genomics of protoploid Saccharomycetaceae.</title>
        <authorList>
            <consortium name="The Genolevures Consortium"/>
            <person name="Souciet J.-L."/>
            <person name="Dujon B."/>
            <person name="Gaillardin C."/>
            <person name="Johnston M."/>
            <person name="Baret P.V."/>
            <person name="Cliften P."/>
            <person name="Sherman D.J."/>
            <person name="Weissenbach J."/>
            <person name="Westhof E."/>
            <person name="Wincker P."/>
            <person name="Jubin C."/>
            <person name="Poulain J."/>
            <person name="Barbe V."/>
            <person name="Segurens B."/>
            <person name="Artiguenave F."/>
            <person name="Anthouard V."/>
            <person name="Vacherie B."/>
            <person name="Val M.-E."/>
            <person name="Fulton R.S."/>
            <person name="Minx P."/>
            <person name="Wilson R."/>
            <person name="Durrens P."/>
            <person name="Jean G."/>
            <person name="Marck C."/>
            <person name="Martin T."/>
            <person name="Nikolski M."/>
            <person name="Rolland T."/>
            <person name="Seret M.-L."/>
            <person name="Casaregola S."/>
            <person name="Despons L."/>
            <person name="Fairhead C."/>
            <person name="Fischer G."/>
            <person name="Lafontaine I."/>
            <person name="Leh V."/>
            <person name="Lemaire M."/>
            <person name="de Montigny J."/>
            <person name="Neuveglise C."/>
            <person name="Thierry A."/>
            <person name="Blanc-Lenfle I."/>
            <person name="Bleykasten C."/>
            <person name="Diffels J."/>
            <person name="Fritsch E."/>
            <person name="Frangeul L."/>
            <person name="Goeffon A."/>
            <person name="Jauniaux N."/>
            <person name="Kachouri-Lafond R."/>
            <person name="Payen C."/>
            <person name="Potier S."/>
            <person name="Pribylova L."/>
            <person name="Ozanne C."/>
            <person name="Richard G.-F."/>
            <person name="Sacerdot C."/>
            <person name="Straub M.-L."/>
            <person name="Talla E."/>
        </authorList>
    </citation>
    <scope>NUCLEOTIDE SEQUENCE [LARGE SCALE GENOMIC DNA]</scope>
    <source>
        <strain evidence="2">ATCC 56472 / CBS 6340 / NRRL Y-8284</strain>
    </source>
</reference>
<dbReference type="RefSeq" id="XP_002554418.1">
    <property type="nucleotide sequence ID" value="XM_002554372.1"/>
</dbReference>
<accession>C5DKI0</accession>
<dbReference type="HOGENOM" id="CLU_2277980_0_0_1"/>
<dbReference type="Proteomes" id="UP000002036">
    <property type="component" value="Chromosome F"/>
</dbReference>
<dbReference type="KEGG" id="lth:KLTH0F04818g"/>
<keyword evidence="2" id="KW-1185">Reference proteome</keyword>